<comment type="caution">
    <text evidence="1">The sequence shown here is derived from an EMBL/GenBank/DDBJ whole genome shotgun (WGS) entry which is preliminary data.</text>
</comment>
<protein>
    <submittedName>
        <fullName evidence="1">Zinc finger MYM-type protein 1</fullName>
    </submittedName>
</protein>
<feature type="non-terminal residue" evidence="1">
    <location>
        <position position="1"/>
    </location>
</feature>
<organism evidence="1 2">
    <name type="scientific">Nibea albiflora</name>
    <name type="common">Yellow drum</name>
    <name type="synonym">Corvina albiflora</name>
    <dbReference type="NCBI Taxonomy" id="240163"/>
    <lineage>
        <taxon>Eukaryota</taxon>
        <taxon>Metazoa</taxon>
        <taxon>Chordata</taxon>
        <taxon>Craniata</taxon>
        <taxon>Vertebrata</taxon>
        <taxon>Euteleostomi</taxon>
        <taxon>Actinopterygii</taxon>
        <taxon>Neopterygii</taxon>
        <taxon>Teleostei</taxon>
        <taxon>Neoteleostei</taxon>
        <taxon>Acanthomorphata</taxon>
        <taxon>Eupercaria</taxon>
        <taxon>Sciaenidae</taxon>
        <taxon>Nibea</taxon>
    </lineage>
</organism>
<reference evidence="1" key="1">
    <citation type="submission" date="2020-04" db="EMBL/GenBank/DDBJ databases">
        <title>A chromosome-scale assembly and high-density genetic map of the yellow drum (Nibea albiflora) genome.</title>
        <authorList>
            <person name="Xu D."/>
            <person name="Zhang W."/>
            <person name="Chen R."/>
            <person name="Tan P."/>
            <person name="Wang L."/>
            <person name="Song H."/>
            <person name="Tian L."/>
            <person name="Zhu Q."/>
            <person name="Wang B."/>
        </authorList>
    </citation>
    <scope>NUCLEOTIDE SEQUENCE</scope>
    <source>
        <strain evidence="1">ZJHYS-2018</strain>
    </source>
</reference>
<gene>
    <name evidence="1" type="primary">ZMYM1.4</name>
    <name evidence="1" type="ORF">GBF38_011407</name>
</gene>
<proteinExistence type="predicted"/>
<accession>A0ACB7F328</accession>
<keyword evidence="2" id="KW-1185">Reference proteome</keyword>
<sequence length="601" mass="64395">VSVFTSQLGFSHWKKAMYKDAGFKVQEKSEGRVNATFAWGEHKKAILTDSSIHDALNEPYNKKVQRNRKYIKTVAEVLLLTSTQNIAQRGHRETEEADNRGDFLKILEMTAKHDTVIQNKMKGKQNAKYTSSVIQTEILECLANMVRKEIIQEPQMNISEDTSPGALHPLPVHHTSGTSSPAPSSQAPSPASSPQAPSPASSPQAPSPASSPQAPSPVPSSQAPTPVPSSQAPTPAPSTQAPTPVPSSQAPTPMPSSQAPTPVPSSQAPSPASSPQATTPAPSSQAPTPAPSTQAPTPVPSSQAPTPAPSTQAPTPAPSTQAPTPVPSFQAPTPAPSSQAPTPAPSSQPPTPVPSSQAPTPAPSFQAQSPTSSDQCTDSTGNCYTRPLPQSPAFFFVPKEDWQALRQNQVGRQFSTLNWTNVVAKGIKDSNPYCSFAFKRHSVKPAGSRSRGPLFKAEVKIQDDTLKAQLTFRGEFIRHSRSQLVRRPVRGDERERLAQSLRPQLPRSLHLDRLGSLDDTVYESGCRDGVPTAGTLKKIYSAEKAKTHHHADDVMSLRLMAEEEEGTDSAIIQQIAAKPKAVMLQRPLMSFLTAAKKTLHI</sequence>
<dbReference type="EMBL" id="CM024806">
    <property type="protein sequence ID" value="KAG8008870.1"/>
    <property type="molecule type" value="Genomic_DNA"/>
</dbReference>
<evidence type="ECO:0000313" key="1">
    <source>
        <dbReference type="EMBL" id="KAG8008870.1"/>
    </source>
</evidence>
<dbReference type="Proteomes" id="UP000805704">
    <property type="component" value="Chromosome 18"/>
</dbReference>
<evidence type="ECO:0000313" key="2">
    <source>
        <dbReference type="Proteomes" id="UP000805704"/>
    </source>
</evidence>
<name>A0ACB7F328_NIBAL</name>